<feature type="region of interest" description="Disordered" evidence="1">
    <location>
        <begin position="146"/>
        <end position="168"/>
    </location>
</feature>
<keyword evidence="4" id="KW-1185">Reference proteome</keyword>
<feature type="signal peptide" evidence="2">
    <location>
        <begin position="1"/>
        <end position="22"/>
    </location>
</feature>
<feature type="chain" id="PRO_5043960466" evidence="2">
    <location>
        <begin position="23"/>
        <end position="569"/>
    </location>
</feature>
<sequence length="569" mass="64090">MKRSFTALLLTATLLPTGTVLAAEQGNTPTAVEQVAVTSEIAPIPPAIQKTMGKLFALQPAFKQLHIQMSSPNETSKIFSVSLADDSNDGMIGPSAYLTFDMKTGELRSFDLKIKEWASEKKPSTALAKEKAEQFLISWLGAEGRKQFGEPTSTGSGSSTSYDKDQKPTTWAERRVQFPLVLNNIPVSSREFPCMEVDGAGHVVRFDYNPPNLKNISVPTTDHIRSAEDMKKQLITADNLALQYEEEQPETYGYPQKGTQKTKPVLRYDLLNVYGTFDAQTGKPINSMTGEELKQASPFLAPWKIVHIHPQGNKLITHSEKETAEILSKVFDLDFSQMRIQKSDMPSSTSREQDPYTHYYGSNQKDSSINVSVEKASGLITNASLDINEENNRPATVSKEEAFPTALAFIEKYSSPTAKELEVHYMIFEEEQPPAWADKEKNDTFLRNERKNHHFLFQERHEGIPIMDRSYIVTVDAVTGKVISFSIVPYKEKLSLPVPEGIVSKEKATESFLQNKKLKLEYLWPSYFGQDGPAPILTYRWEHFENAIDYVDAFTGNYVKIPIEWNDEE</sequence>
<dbReference type="KEGG" id="asoc:CB4_03204"/>
<keyword evidence="2" id="KW-0732">Signal</keyword>
<dbReference type="Proteomes" id="UP000217696">
    <property type="component" value="Chromosome"/>
</dbReference>
<feature type="compositionally biased region" description="Low complexity" evidence="1">
    <location>
        <begin position="152"/>
        <end position="161"/>
    </location>
</feature>
<gene>
    <name evidence="3" type="ORF">CB4_03204</name>
</gene>
<name>A0A0U5B342_9BACL</name>
<evidence type="ECO:0000313" key="4">
    <source>
        <dbReference type="Proteomes" id="UP000217696"/>
    </source>
</evidence>
<dbReference type="Pfam" id="PF16244">
    <property type="entry name" value="DUF4901"/>
    <property type="match status" value="1"/>
</dbReference>
<feature type="region of interest" description="Disordered" evidence="1">
    <location>
        <begin position="342"/>
        <end position="363"/>
    </location>
</feature>
<dbReference type="OrthoDB" id="2379565at2"/>
<evidence type="ECO:0000256" key="2">
    <source>
        <dbReference type="SAM" id="SignalP"/>
    </source>
</evidence>
<evidence type="ECO:0000313" key="3">
    <source>
        <dbReference type="EMBL" id="BAU29026.1"/>
    </source>
</evidence>
<dbReference type="EMBL" id="AP017312">
    <property type="protein sequence ID" value="BAU29026.1"/>
    <property type="molecule type" value="Genomic_DNA"/>
</dbReference>
<proteinExistence type="predicted"/>
<accession>A0A0U5B342</accession>
<organism evidence="3 4">
    <name type="scientific">Aneurinibacillus soli</name>
    <dbReference type="NCBI Taxonomy" id="1500254"/>
    <lineage>
        <taxon>Bacteria</taxon>
        <taxon>Bacillati</taxon>
        <taxon>Bacillota</taxon>
        <taxon>Bacilli</taxon>
        <taxon>Bacillales</taxon>
        <taxon>Paenibacillaceae</taxon>
        <taxon>Aneurinibacillus group</taxon>
        <taxon>Aneurinibacillus</taxon>
    </lineage>
</organism>
<reference evidence="3 4" key="1">
    <citation type="submission" date="2015-12" db="EMBL/GenBank/DDBJ databases">
        <title>Genome sequence of Aneurinibacillus soli.</title>
        <authorList>
            <person name="Lee J.S."/>
            <person name="Lee K.C."/>
            <person name="Kim K.K."/>
            <person name="Lee B.W."/>
        </authorList>
    </citation>
    <scope>NUCLEOTIDE SEQUENCE [LARGE SCALE GENOMIC DNA]</scope>
    <source>
        <strain evidence="3 4">CB4</strain>
    </source>
</reference>
<evidence type="ECO:0000256" key="1">
    <source>
        <dbReference type="SAM" id="MobiDB-lite"/>
    </source>
</evidence>
<dbReference type="AlphaFoldDB" id="A0A0U5B342"/>
<protein>
    <submittedName>
        <fullName evidence="3">Uncharacterized protein</fullName>
    </submittedName>
</protein>
<dbReference type="RefSeq" id="WP_096466722.1">
    <property type="nucleotide sequence ID" value="NZ_AP017312.1"/>
</dbReference>
<dbReference type="InterPro" id="IPR032599">
    <property type="entry name" value="YcdB/YcdC_rep_domain"/>
</dbReference>